<protein>
    <submittedName>
        <fullName evidence="1">Uncharacterized protein</fullName>
    </submittedName>
</protein>
<dbReference type="AlphaFoldDB" id="A0A0F9FZ56"/>
<name>A0A0F9FZ56_9ZZZZ</name>
<comment type="caution">
    <text evidence="1">The sequence shown here is derived from an EMBL/GenBank/DDBJ whole genome shotgun (WGS) entry which is preliminary data.</text>
</comment>
<proteinExistence type="predicted"/>
<reference evidence="1" key="1">
    <citation type="journal article" date="2015" name="Nature">
        <title>Complex archaea that bridge the gap between prokaryotes and eukaryotes.</title>
        <authorList>
            <person name="Spang A."/>
            <person name="Saw J.H."/>
            <person name="Jorgensen S.L."/>
            <person name="Zaremba-Niedzwiedzka K."/>
            <person name="Martijn J."/>
            <person name="Lind A.E."/>
            <person name="van Eijk R."/>
            <person name="Schleper C."/>
            <person name="Guy L."/>
            <person name="Ettema T.J."/>
        </authorList>
    </citation>
    <scope>NUCLEOTIDE SEQUENCE</scope>
</reference>
<organism evidence="1">
    <name type="scientific">marine sediment metagenome</name>
    <dbReference type="NCBI Taxonomy" id="412755"/>
    <lineage>
        <taxon>unclassified sequences</taxon>
        <taxon>metagenomes</taxon>
        <taxon>ecological metagenomes</taxon>
    </lineage>
</organism>
<dbReference type="EMBL" id="LAZR01019664">
    <property type="protein sequence ID" value="KKL91699.1"/>
    <property type="molecule type" value="Genomic_DNA"/>
</dbReference>
<evidence type="ECO:0000313" key="1">
    <source>
        <dbReference type="EMBL" id="KKL91699.1"/>
    </source>
</evidence>
<accession>A0A0F9FZ56</accession>
<sequence length="50" mass="5973">MEKIHEDILKLQKSIHKSERIAKRIHGYVSGSRANETVRILKNYKKRKKI</sequence>
<gene>
    <name evidence="1" type="ORF">LCGC14_1892060</name>
</gene>